<proteinExistence type="predicted"/>
<evidence type="ECO:0000313" key="1">
    <source>
        <dbReference type="EMBL" id="JAC61476.1"/>
    </source>
</evidence>
<organism evidence="1">
    <name type="scientific">Tetraselmis sp. GSL018</name>
    <dbReference type="NCBI Taxonomy" id="582737"/>
    <lineage>
        <taxon>Eukaryota</taxon>
        <taxon>Viridiplantae</taxon>
        <taxon>Chlorophyta</taxon>
        <taxon>core chlorophytes</taxon>
        <taxon>Chlorodendrophyceae</taxon>
        <taxon>Chlorodendrales</taxon>
        <taxon>Chlorodendraceae</taxon>
        <taxon>Tetraselmis</taxon>
    </lineage>
</organism>
<dbReference type="AlphaFoldDB" id="A0A061QT07"/>
<protein>
    <submittedName>
        <fullName evidence="1">Uncharacterized protein</fullName>
    </submittedName>
</protein>
<name>A0A061QT07_9CHLO</name>
<sequence length="92" mass="10430">FICVKMGPVILTGQLFPVPTTWAVFTSRHAQYTSTCAPQLQRQLHLSRTRVIGSERREKTVTRRSVRSKNSFVTRASANAELSTNNDPNYFT</sequence>
<gene>
    <name evidence="1" type="ORF">TSPGSL018_26133</name>
</gene>
<dbReference type="EMBL" id="GBEZ01025640">
    <property type="protein sequence ID" value="JAC61476.1"/>
    <property type="molecule type" value="Transcribed_RNA"/>
</dbReference>
<feature type="non-terminal residue" evidence="1">
    <location>
        <position position="92"/>
    </location>
</feature>
<accession>A0A061QT07</accession>
<reference evidence="1" key="1">
    <citation type="submission" date="2014-05" db="EMBL/GenBank/DDBJ databases">
        <title>The transcriptome of the halophilic microalga Tetraselmis sp. GSL018 isolated from the Great Salt Lake, Utah.</title>
        <authorList>
            <person name="Jinkerson R.E."/>
            <person name="D'Adamo S."/>
            <person name="Posewitz M.C."/>
        </authorList>
    </citation>
    <scope>NUCLEOTIDE SEQUENCE</scope>
    <source>
        <strain evidence="1">GSL018</strain>
    </source>
</reference>
<feature type="non-terminal residue" evidence="1">
    <location>
        <position position="1"/>
    </location>
</feature>